<dbReference type="PANTHER" id="PTHR12184">
    <property type="entry name" value="UBIQUINOL-CYTOCHROME C REDUCTASE COMPLEX ASSEMBLY FACTOR 1 FAMILY MEMBER"/>
    <property type="match status" value="1"/>
</dbReference>
<dbReference type="GeneID" id="43584545"/>
<accession>A0A5E8C0V3</accession>
<evidence type="ECO:0000259" key="2">
    <source>
        <dbReference type="Pfam" id="PF03981"/>
    </source>
</evidence>
<sequence length="328" mass="37818">MQRALFQTRLSARPLALKRGLFGKATEPSFRPGPSYVARPGSLKDQIVHSYQANKETPENVLEFQEQATRLPAWKKLLGQRVISTFHLDMDRIRSGPIAGTLYYELCKEQGYFPIDTKSGKKPTAKSGVPLSKTAKFYYGDLQLPQTFAQQFQITALHVWMLFVRMRAMPRTIGKEYQQKLVDTIFSDMEKRLSTELRIRSGSIIERYKKDFNLQLRGSVMSYDEGFFLDDATLASALWRNLFSGRPEIDESFLEQLVHYIRTQLYVLQNISDFDFSRGRFHFIDPSLRYTPLSEQDVKDIRDVAVQTRTDAQVILPSDKSSLSTEGW</sequence>
<feature type="domain" description="Ubiquinol-cytochrome c chaperone" evidence="2">
    <location>
        <begin position="141"/>
        <end position="283"/>
    </location>
</feature>
<dbReference type="InterPro" id="IPR007129">
    <property type="entry name" value="Ubiqinol_cyt_c_chaperone_CPB3"/>
</dbReference>
<evidence type="ECO:0000313" key="4">
    <source>
        <dbReference type="Proteomes" id="UP000398389"/>
    </source>
</evidence>
<dbReference type="PANTHER" id="PTHR12184:SF1">
    <property type="entry name" value="UBIQUINOL-CYTOCHROME-C REDUCTASE COMPLEX ASSEMBLY FACTOR 1"/>
    <property type="match status" value="1"/>
</dbReference>
<organism evidence="3 4">
    <name type="scientific">Magnusiomyces paraingens</name>
    <dbReference type="NCBI Taxonomy" id="2606893"/>
    <lineage>
        <taxon>Eukaryota</taxon>
        <taxon>Fungi</taxon>
        <taxon>Dikarya</taxon>
        <taxon>Ascomycota</taxon>
        <taxon>Saccharomycotina</taxon>
        <taxon>Dipodascomycetes</taxon>
        <taxon>Dipodascales</taxon>
        <taxon>Dipodascaceae</taxon>
        <taxon>Magnusiomyces</taxon>
    </lineage>
</organism>
<reference evidence="3 4" key="1">
    <citation type="submission" date="2019-09" db="EMBL/GenBank/DDBJ databases">
        <authorList>
            <person name="Brejova B."/>
        </authorList>
    </citation>
    <scope>NUCLEOTIDE SEQUENCE [LARGE SCALE GENOMIC DNA]</scope>
</reference>
<dbReference type="Pfam" id="PF03981">
    <property type="entry name" value="Ubiq_cyt_C_chap"/>
    <property type="match status" value="1"/>
</dbReference>
<evidence type="ECO:0000256" key="1">
    <source>
        <dbReference type="ARBA" id="ARBA00006407"/>
    </source>
</evidence>
<name>A0A5E8C0V3_9ASCO</name>
<dbReference type="OrthoDB" id="10253878at2759"/>
<keyword evidence="4" id="KW-1185">Reference proteome</keyword>
<evidence type="ECO:0000313" key="3">
    <source>
        <dbReference type="EMBL" id="VVT57509.1"/>
    </source>
</evidence>
<dbReference type="Proteomes" id="UP000398389">
    <property type="component" value="Unassembled WGS sequence"/>
</dbReference>
<dbReference type="InterPro" id="IPR021150">
    <property type="entry name" value="Ubiq_cyt_c_chap"/>
</dbReference>
<dbReference type="EMBL" id="CABVLU010000005">
    <property type="protein sequence ID" value="VVT57509.1"/>
    <property type="molecule type" value="Genomic_DNA"/>
</dbReference>
<gene>
    <name evidence="3" type="ORF">SAPINGB_P005731</name>
</gene>
<dbReference type="GO" id="GO:0034551">
    <property type="term" value="P:mitochondrial respiratory chain complex III assembly"/>
    <property type="evidence" value="ECO:0007669"/>
    <property type="project" value="TreeGrafter"/>
</dbReference>
<dbReference type="AlphaFoldDB" id="A0A5E8C0V3"/>
<dbReference type="RefSeq" id="XP_031856336.1">
    <property type="nucleotide sequence ID" value="XM_032000445.1"/>
</dbReference>
<dbReference type="GO" id="GO:0005739">
    <property type="term" value="C:mitochondrion"/>
    <property type="evidence" value="ECO:0007669"/>
    <property type="project" value="TreeGrafter"/>
</dbReference>
<protein>
    <recommendedName>
        <fullName evidence="2">Ubiquinol-cytochrome c chaperone domain-containing protein</fullName>
    </recommendedName>
</protein>
<comment type="similarity">
    <text evidence="1">Belongs to the CBP3 family.</text>
</comment>
<proteinExistence type="inferred from homology"/>